<accession>A0A081CA00</accession>
<evidence type="ECO:0000256" key="3">
    <source>
        <dbReference type="ARBA" id="ARBA00023082"/>
    </source>
</evidence>
<dbReference type="Gene3D" id="1.10.10.10">
    <property type="entry name" value="Winged helix-like DNA-binding domain superfamily/Winged helix DNA-binding domain"/>
    <property type="match status" value="1"/>
</dbReference>
<dbReference type="InterPro" id="IPR007627">
    <property type="entry name" value="RNA_pol_sigma70_r2"/>
</dbReference>
<dbReference type="InterPro" id="IPR013325">
    <property type="entry name" value="RNA_pol_sigma_r2"/>
</dbReference>
<dbReference type="InterPro" id="IPR013249">
    <property type="entry name" value="RNA_pol_sigma70_r4_t2"/>
</dbReference>
<dbReference type="Proteomes" id="UP000030661">
    <property type="component" value="Unassembled WGS sequence"/>
</dbReference>
<dbReference type="Pfam" id="PF04542">
    <property type="entry name" value="Sigma70_r2"/>
    <property type="match status" value="1"/>
</dbReference>
<dbReference type="AlphaFoldDB" id="A0A081CA00"/>
<dbReference type="GO" id="GO:0003677">
    <property type="term" value="F:DNA binding"/>
    <property type="evidence" value="ECO:0007669"/>
    <property type="project" value="InterPro"/>
</dbReference>
<keyword evidence="3" id="KW-0731">Sigma factor</keyword>
<dbReference type="InterPro" id="IPR014284">
    <property type="entry name" value="RNA_pol_sigma-70_dom"/>
</dbReference>
<evidence type="ECO:0000256" key="4">
    <source>
        <dbReference type="ARBA" id="ARBA00023163"/>
    </source>
</evidence>
<dbReference type="InterPro" id="IPR039425">
    <property type="entry name" value="RNA_pol_sigma-70-like"/>
</dbReference>
<dbReference type="GO" id="GO:0016987">
    <property type="term" value="F:sigma factor activity"/>
    <property type="evidence" value="ECO:0007669"/>
    <property type="project" value="UniProtKB-KW"/>
</dbReference>
<keyword evidence="4" id="KW-0804">Transcription</keyword>
<keyword evidence="2" id="KW-0805">Transcription regulation</keyword>
<dbReference type="InterPro" id="IPR013324">
    <property type="entry name" value="RNA_pol_sigma_r3/r4-like"/>
</dbReference>
<sequence>MTIADNLKEHWKLFSHGNFSELVLSNESGNVKKAVQKEATQTQIPDEKLVEASQNGDMEAFEALINKYQRQIFNLIYQMTHNVDIVEDIGQDVFVAAFRAIKDFQARSSFFTWLYRIAINHCKNYLTSTNRTQDIEKLYRAEQETAESSDDYEKNPQSMLLAKEFVVQMEEAMETLPAEQRIVITLCEFQGFSYQEIAEILQCPVGTVRSRLARARATLQEYLHQYV</sequence>
<evidence type="ECO:0000259" key="5">
    <source>
        <dbReference type="Pfam" id="PF04542"/>
    </source>
</evidence>
<dbReference type="Gene3D" id="1.10.1740.10">
    <property type="match status" value="1"/>
</dbReference>
<gene>
    <name evidence="7" type="ORF">U27_01305</name>
</gene>
<organism evidence="7">
    <name type="scientific">Vecturithrix granuli</name>
    <dbReference type="NCBI Taxonomy" id="1499967"/>
    <lineage>
        <taxon>Bacteria</taxon>
        <taxon>Candidatus Moduliflexota</taxon>
        <taxon>Candidatus Vecturitrichia</taxon>
        <taxon>Candidatus Vecturitrichales</taxon>
        <taxon>Candidatus Vecturitrichaceae</taxon>
        <taxon>Candidatus Vecturithrix</taxon>
    </lineage>
</organism>
<dbReference type="SUPFAM" id="SSF88946">
    <property type="entry name" value="Sigma2 domain of RNA polymerase sigma factors"/>
    <property type="match status" value="1"/>
</dbReference>
<dbReference type="PANTHER" id="PTHR43133">
    <property type="entry name" value="RNA POLYMERASE ECF-TYPE SIGMA FACTO"/>
    <property type="match status" value="1"/>
</dbReference>
<dbReference type="CDD" id="cd06171">
    <property type="entry name" value="Sigma70_r4"/>
    <property type="match status" value="1"/>
</dbReference>
<proteinExistence type="inferred from homology"/>
<dbReference type="SUPFAM" id="SSF88659">
    <property type="entry name" value="Sigma3 and sigma4 domains of RNA polymerase sigma factors"/>
    <property type="match status" value="1"/>
</dbReference>
<protein>
    <submittedName>
        <fullName evidence="7">RNA polymerase sigma factor</fullName>
    </submittedName>
</protein>
<dbReference type="STRING" id="1499967.U27_01305"/>
<evidence type="ECO:0000256" key="1">
    <source>
        <dbReference type="ARBA" id="ARBA00010641"/>
    </source>
</evidence>
<dbReference type="NCBIfam" id="TIGR02937">
    <property type="entry name" value="sigma70-ECF"/>
    <property type="match status" value="1"/>
</dbReference>
<dbReference type="HOGENOM" id="CLU_047691_3_0_0"/>
<dbReference type="eggNOG" id="COG1595">
    <property type="taxonomic scope" value="Bacteria"/>
</dbReference>
<evidence type="ECO:0000313" key="8">
    <source>
        <dbReference type="Proteomes" id="UP000030661"/>
    </source>
</evidence>
<name>A0A081CA00_VECG1</name>
<evidence type="ECO:0000313" key="7">
    <source>
        <dbReference type="EMBL" id="GAK61405.1"/>
    </source>
</evidence>
<dbReference type="GO" id="GO:0006352">
    <property type="term" value="P:DNA-templated transcription initiation"/>
    <property type="evidence" value="ECO:0007669"/>
    <property type="project" value="InterPro"/>
</dbReference>
<keyword evidence="8" id="KW-1185">Reference proteome</keyword>
<dbReference type="PANTHER" id="PTHR43133:SF53">
    <property type="entry name" value="ECF RNA POLYMERASE SIGMA-E FACTOR"/>
    <property type="match status" value="1"/>
</dbReference>
<dbReference type="EMBL" id="DF820479">
    <property type="protein sequence ID" value="GAK61405.1"/>
    <property type="molecule type" value="Genomic_DNA"/>
</dbReference>
<comment type="similarity">
    <text evidence="1">Belongs to the sigma-70 factor family. ECF subfamily.</text>
</comment>
<evidence type="ECO:0000259" key="6">
    <source>
        <dbReference type="Pfam" id="PF08281"/>
    </source>
</evidence>
<feature type="domain" description="RNA polymerase sigma-70 region 2" evidence="5">
    <location>
        <begin position="64"/>
        <end position="131"/>
    </location>
</feature>
<dbReference type="InterPro" id="IPR036388">
    <property type="entry name" value="WH-like_DNA-bd_sf"/>
</dbReference>
<reference evidence="7" key="1">
    <citation type="journal article" date="2015" name="PeerJ">
        <title>First genomic representation of candidate bacterial phylum KSB3 points to enhanced environmental sensing as a trigger of wastewater bulking.</title>
        <authorList>
            <person name="Sekiguchi Y."/>
            <person name="Ohashi A."/>
            <person name="Parks D.H."/>
            <person name="Yamauchi T."/>
            <person name="Tyson G.W."/>
            <person name="Hugenholtz P."/>
        </authorList>
    </citation>
    <scope>NUCLEOTIDE SEQUENCE [LARGE SCALE GENOMIC DNA]</scope>
</reference>
<dbReference type="Pfam" id="PF08281">
    <property type="entry name" value="Sigma70_r4_2"/>
    <property type="match status" value="1"/>
</dbReference>
<feature type="domain" description="RNA polymerase sigma factor 70 region 4 type 2" evidence="6">
    <location>
        <begin position="168"/>
        <end position="219"/>
    </location>
</feature>
<evidence type="ECO:0000256" key="2">
    <source>
        <dbReference type="ARBA" id="ARBA00023015"/>
    </source>
</evidence>